<dbReference type="InterPro" id="IPR005052">
    <property type="entry name" value="Lectin_leg"/>
</dbReference>
<evidence type="ECO:0000256" key="3">
    <source>
        <dbReference type="ARBA" id="ARBA00022723"/>
    </source>
</evidence>
<dbReference type="Gene3D" id="2.30.30.140">
    <property type="match status" value="4"/>
</dbReference>
<dbReference type="CDD" id="cd20094">
    <property type="entry name" value="MBT_SFMBT_rpt2"/>
    <property type="match status" value="1"/>
</dbReference>
<keyword evidence="3" id="KW-0479">Metal-binding</keyword>
<feature type="repeat" description="MBT" evidence="12">
    <location>
        <begin position="381"/>
        <end position="484"/>
    </location>
</feature>
<evidence type="ECO:0000256" key="10">
    <source>
        <dbReference type="ARBA" id="ARBA00023180"/>
    </source>
</evidence>
<comment type="subcellular location">
    <subcellularLocation>
        <location evidence="11">Endomembrane system</location>
        <topology evidence="11">Single-pass type I membrane protein</topology>
    </subcellularLocation>
    <subcellularLocation>
        <location evidence="1">Golgi apparatus membrane</location>
        <topology evidence="1">Single-pass membrane protein</topology>
    </subcellularLocation>
</comment>
<dbReference type="CDD" id="cd20095">
    <property type="entry name" value="MBT_SFMBT_rpt3"/>
    <property type="match status" value="1"/>
</dbReference>
<dbReference type="InterPro" id="IPR004092">
    <property type="entry name" value="Mbt"/>
</dbReference>
<dbReference type="GO" id="GO:0005789">
    <property type="term" value="C:endoplasmic reticulum membrane"/>
    <property type="evidence" value="ECO:0007669"/>
    <property type="project" value="TreeGrafter"/>
</dbReference>
<dbReference type="OrthoDB" id="5917609at2759"/>
<evidence type="ECO:0000256" key="2">
    <source>
        <dbReference type="ARBA" id="ARBA00022692"/>
    </source>
</evidence>
<keyword evidence="2" id="KW-0812">Transmembrane</keyword>
<dbReference type="GO" id="GO:0006355">
    <property type="term" value="P:regulation of DNA-templated transcription"/>
    <property type="evidence" value="ECO:0007669"/>
    <property type="project" value="InterPro"/>
</dbReference>
<evidence type="ECO:0000313" key="16">
    <source>
        <dbReference type="Proteomes" id="UP000325440"/>
    </source>
</evidence>
<dbReference type="Gene3D" id="1.10.150.50">
    <property type="entry name" value="Transcription Factor, Ets-1"/>
    <property type="match status" value="1"/>
</dbReference>
<dbReference type="GO" id="GO:0046872">
    <property type="term" value="F:metal ion binding"/>
    <property type="evidence" value="ECO:0007669"/>
    <property type="project" value="UniProtKB-KW"/>
</dbReference>
<dbReference type="EMBL" id="CABPRJ010000949">
    <property type="protein sequence ID" value="VVC31414.1"/>
    <property type="molecule type" value="Genomic_DNA"/>
</dbReference>
<evidence type="ECO:0000256" key="7">
    <source>
        <dbReference type="ARBA" id="ARBA00023034"/>
    </source>
</evidence>
<evidence type="ECO:0000256" key="1">
    <source>
        <dbReference type="ARBA" id="ARBA00004194"/>
    </source>
</evidence>
<dbReference type="AlphaFoldDB" id="A0A5E4MGK6"/>
<feature type="region of interest" description="Disordered" evidence="13">
    <location>
        <begin position="808"/>
        <end position="846"/>
    </location>
</feature>
<evidence type="ECO:0000256" key="5">
    <source>
        <dbReference type="ARBA" id="ARBA00022734"/>
    </source>
</evidence>
<feature type="repeat" description="MBT" evidence="12">
    <location>
        <begin position="276"/>
        <end position="374"/>
    </location>
</feature>
<dbReference type="PANTHER" id="PTHR12223">
    <property type="entry name" value="VESICULAR MANNOSE-BINDING LECTIN"/>
    <property type="match status" value="1"/>
</dbReference>
<dbReference type="GO" id="GO:0030134">
    <property type="term" value="C:COPII-coated ER to Golgi transport vesicle"/>
    <property type="evidence" value="ECO:0007669"/>
    <property type="project" value="TreeGrafter"/>
</dbReference>
<dbReference type="PROSITE" id="PS51079">
    <property type="entry name" value="MBT"/>
    <property type="match status" value="3"/>
</dbReference>
<evidence type="ECO:0000256" key="13">
    <source>
        <dbReference type="SAM" id="MobiDB-lite"/>
    </source>
</evidence>
<dbReference type="Gene3D" id="3.90.1150.190">
    <property type="entry name" value="SLED domain"/>
    <property type="match status" value="1"/>
</dbReference>
<feature type="compositionally biased region" description="Basic and acidic residues" evidence="13">
    <location>
        <begin position="825"/>
        <end position="834"/>
    </location>
</feature>
<keyword evidence="4" id="KW-0732">Signal</keyword>
<keyword evidence="5 15" id="KW-0430">Lectin</keyword>
<dbReference type="GO" id="GO:0006888">
    <property type="term" value="P:endoplasmic reticulum to Golgi vesicle-mediated transport"/>
    <property type="evidence" value="ECO:0007669"/>
    <property type="project" value="TreeGrafter"/>
</dbReference>
<evidence type="ECO:0000256" key="6">
    <source>
        <dbReference type="ARBA" id="ARBA00022989"/>
    </source>
</evidence>
<evidence type="ECO:0000313" key="15">
    <source>
        <dbReference type="EMBL" id="VVC31414.1"/>
    </source>
</evidence>
<feature type="compositionally biased region" description="Acidic residues" evidence="13">
    <location>
        <begin position="808"/>
        <end position="824"/>
    </location>
</feature>
<evidence type="ECO:0000259" key="14">
    <source>
        <dbReference type="PROSITE" id="PS51328"/>
    </source>
</evidence>
<evidence type="ECO:0000256" key="9">
    <source>
        <dbReference type="ARBA" id="ARBA00023157"/>
    </source>
</evidence>
<keyword evidence="8" id="KW-0472">Membrane</keyword>
<dbReference type="FunFam" id="2.60.120.200:FF:000017">
    <property type="entry name" value="Vesicular integral-membrane protein VIP36"/>
    <property type="match status" value="1"/>
</dbReference>
<dbReference type="PANTHER" id="PTHR12223:SF45">
    <property type="entry name" value="RE50040P"/>
    <property type="match status" value="1"/>
</dbReference>
<dbReference type="Pfam" id="PF02820">
    <property type="entry name" value="MBT"/>
    <property type="match status" value="4"/>
</dbReference>
<dbReference type="SMART" id="SM00561">
    <property type="entry name" value="MBT"/>
    <property type="match status" value="4"/>
</dbReference>
<evidence type="ECO:0000256" key="11">
    <source>
        <dbReference type="ARBA" id="ARBA00046288"/>
    </source>
</evidence>
<dbReference type="GO" id="GO:0005793">
    <property type="term" value="C:endoplasmic reticulum-Golgi intermediate compartment"/>
    <property type="evidence" value="ECO:0007669"/>
    <property type="project" value="TreeGrafter"/>
</dbReference>
<keyword evidence="9" id="KW-1015">Disulfide bond</keyword>
<feature type="domain" description="L-type lectin-like" evidence="14">
    <location>
        <begin position="37"/>
        <end position="261"/>
    </location>
</feature>
<reference evidence="15 16" key="1">
    <citation type="submission" date="2019-08" db="EMBL/GenBank/DDBJ databases">
        <authorList>
            <person name="Alioto T."/>
            <person name="Alioto T."/>
            <person name="Gomez Garrido J."/>
        </authorList>
    </citation>
    <scope>NUCLEOTIDE SEQUENCE [LARGE SCALE GENOMIC DNA]</scope>
</reference>
<dbReference type="InterPro" id="IPR051136">
    <property type="entry name" value="Intracellular_Lectin-GPT"/>
</dbReference>
<gene>
    <name evidence="15" type="ORF">CINCED_3A003161</name>
</gene>
<keyword evidence="7" id="KW-0333">Golgi apparatus</keyword>
<dbReference type="InterPro" id="IPR013320">
    <property type="entry name" value="ConA-like_dom_sf"/>
</dbReference>
<keyword evidence="16" id="KW-1185">Reference proteome</keyword>
<dbReference type="Proteomes" id="UP000325440">
    <property type="component" value="Unassembled WGS sequence"/>
</dbReference>
<organism evidence="15 16">
    <name type="scientific">Cinara cedri</name>
    <dbReference type="NCBI Taxonomy" id="506608"/>
    <lineage>
        <taxon>Eukaryota</taxon>
        <taxon>Metazoa</taxon>
        <taxon>Ecdysozoa</taxon>
        <taxon>Arthropoda</taxon>
        <taxon>Hexapoda</taxon>
        <taxon>Insecta</taxon>
        <taxon>Pterygota</taxon>
        <taxon>Neoptera</taxon>
        <taxon>Paraneoptera</taxon>
        <taxon>Hemiptera</taxon>
        <taxon>Sternorrhyncha</taxon>
        <taxon>Aphidomorpha</taxon>
        <taxon>Aphidoidea</taxon>
        <taxon>Aphididae</taxon>
        <taxon>Lachninae</taxon>
        <taxon>Cinara</taxon>
    </lineage>
</organism>
<evidence type="ECO:0000256" key="8">
    <source>
        <dbReference type="ARBA" id="ARBA00023136"/>
    </source>
</evidence>
<name>A0A5E4MGK6_9HEMI</name>
<dbReference type="InterPro" id="IPR021987">
    <property type="entry name" value="SLED"/>
</dbReference>
<dbReference type="InterPro" id="IPR038348">
    <property type="entry name" value="SLED_sf"/>
</dbReference>
<accession>A0A5E4MGK6</accession>
<dbReference type="SUPFAM" id="SSF63748">
    <property type="entry name" value="Tudor/PWWP/MBT"/>
    <property type="match status" value="4"/>
</dbReference>
<sequence length="1241" mass="144190">MQLSKTILKNTSPSIFLVTFLFLFLMKEVYSEWNTKDYMKRKHSLLRPYQGSGITIPNWDFMGSTIITDKHVRLTPDLQSKSGSIWNSIPCFLNNWELQVHFKIHGKDKKSLHGDGMAIWYTRERMKYGPVFGNKDLFEGLAVIIDTYSNHNGEHNHQHPYISSMINNGTLHYDHDRDGTHTELAGCEVTARNLDTETYVLIRYVSNTLTVMTDLEDKAVWKPCFTADGIELPTGYYFGFSAATGDLSDNHDILAVRLYEVDSDDPNETIIKDQPFDWNKYLTIRNSEEVPEDFFFHICKSEQNGIEVGSVVEVENEDQNSYWFASVCSSKGVIINLHYIGDENDKHDFWLELKSSRIHPLNWGSENNKKLVPPYPDRFLRVNSEVIKEKVQYCENVVPNSVLQMKGAPIYNIFKPGMFVEVQDKEYPYRVWISKILKNVGGRLFVKMLGVSSPEETPFWLFYSNERIFPLGWADQKGLPWRVMNVDVNIEESTNDSSLLVNVLKPKFPEQHSYKVGDMLEVINPYSLMVFYVATIVKIYDNRYFKVEMNNDSDTEKRITFVATKENPYLFNAGWADKHKFLLKPPSDWDSSDKFYWSKYTAMKNSRLAQVDNACRKKMGNIHIGMKLEAVDPVNPDHIRVATVKGFADNWIFLSFDRSNWCQELLHVRSIYSDDIFPIGWCNKHKYSIGTPKIPFTDCNSFENHYYASDIDMDFNESHTELLTKYPNYFKGEIPYHYSQKDGQTCKDDLEESIQNILNNSCVNIPSTKTEDNNVVTEPIIHVKVEQTKLDEKFREALFLEVDNKAEVEEDNAEVEEDNAEEEDKEKKKEKKEDEKEEKEEEKNVVTKKKVNLKKKKKVKQQIKTFYKNSYKMCIYFNKNCSTNNHFIKKKIAKIPNCIGPGPVSTILHQALTLFVKLEYVPSTALRKIKKNQSSLFNGPGGVTMVITAQNTRTRSNYSEQLLLPESKKMAQIYCSTLCRLTGVCECFMTTEKTVCPHCIVNKKKKLKLETNTVQTNAKPMKRKAEFGVSTSSKKHGNEIIYEQISKVAAEELDWSNKALVERYKYYMACIINYEAHVKRLSESLTQHELALLIEIETKKAYLRDMDDIAIYSNTKSELDKVEEKEFPFIKDWKTSFENFYRKSPVYKNTIINIDDFEHIQVTSNPKFWSPDDVYKYLSNDKYCTDIKKVLLLGQVDGVAFMLLNEEQLVYRLKYSINLAIRVMCHVAYVKHTLLTKYNNH</sequence>
<dbReference type="SUPFAM" id="SSF47769">
    <property type="entry name" value="SAM/Pointed domain"/>
    <property type="match status" value="1"/>
</dbReference>
<dbReference type="Gene3D" id="2.60.120.200">
    <property type="match status" value="1"/>
</dbReference>
<dbReference type="GO" id="GO:0005634">
    <property type="term" value="C:nucleus"/>
    <property type="evidence" value="ECO:0007669"/>
    <property type="project" value="InterPro"/>
</dbReference>
<keyword evidence="6" id="KW-1133">Transmembrane helix</keyword>
<dbReference type="PROSITE" id="PS51328">
    <property type="entry name" value="L_LECTIN_LIKE"/>
    <property type="match status" value="1"/>
</dbReference>
<evidence type="ECO:0000256" key="12">
    <source>
        <dbReference type="PROSITE-ProRule" id="PRU00459"/>
    </source>
</evidence>
<dbReference type="Pfam" id="PF12140">
    <property type="entry name" value="SLED"/>
    <property type="match status" value="1"/>
</dbReference>
<dbReference type="InterPro" id="IPR013761">
    <property type="entry name" value="SAM/pointed_sf"/>
</dbReference>
<dbReference type="Pfam" id="PF03388">
    <property type="entry name" value="Lectin_leg-like"/>
    <property type="match status" value="1"/>
</dbReference>
<dbReference type="GO" id="GO:0000139">
    <property type="term" value="C:Golgi membrane"/>
    <property type="evidence" value="ECO:0007669"/>
    <property type="project" value="UniProtKB-SubCell"/>
</dbReference>
<proteinExistence type="predicted"/>
<dbReference type="SUPFAM" id="SSF49899">
    <property type="entry name" value="Concanavalin A-like lectins/glucanases"/>
    <property type="match status" value="1"/>
</dbReference>
<feature type="repeat" description="MBT" evidence="12">
    <location>
        <begin position="595"/>
        <end position="692"/>
    </location>
</feature>
<keyword evidence="10" id="KW-0325">Glycoprotein</keyword>
<protein>
    <submittedName>
        <fullName evidence="15">Concanavalin A-like lectin/glucanase domain,SLED domain,Legume-like lectin,Sterile alpha motif/pointed</fullName>
    </submittedName>
</protein>
<dbReference type="GO" id="GO:0005537">
    <property type="term" value="F:D-mannose binding"/>
    <property type="evidence" value="ECO:0007669"/>
    <property type="project" value="TreeGrafter"/>
</dbReference>
<evidence type="ECO:0000256" key="4">
    <source>
        <dbReference type="ARBA" id="ARBA00022729"/>
    </source>
</evidence>